<dbReference type="PRINTS" id="PR00598">
    <property type="entry name" value="HTHMARR"/>
</dbReference>
<evidence type="ECO:0000313" key="6">
    <source>
        <dbReference type="Proteomes" id="UP001199044"/>
    </source>
</evidence>
<proteinExistence type="predicted"/>
<sequence>MTQCQVSDHQPDNHSDELLLLENQLCFPLYSAANAVVRAYRPLLEQLDLTYVQYLVMMVLWQSNGISVKTLGEKLYLDSGTLTPLLKRLESKGLVERRRSESDERVRELYLTEKGTELRSKALSVPNEMLCKFKLEVDELIALKQLCEKVLSTLGQ</sequence>
<dbReference type="InterPro" id="IPR055166">
    <property type="entry name" value="Transc_reg_Sar_Rot_HTH"/>
</dbReference>
<comment type="caution">
    <text evidence="5">The sequence shown here is derived from an EMBL/GenBank/DDBJ whole genome shotgun (WGS) entry which is preliminary data.</text>
</comment>
<feature type="domain" description="HTH marR-type" evidence="4">
    <location>
        <begin position="22"/>
        <end position="152"/>
    </location>
</feature>
<dbReference type="SUPFAM" id="SSF46785">
    <property type="entry name" value="Winged helix' DNA-binding domain"/>
    <property type="match status" value="1"/>
</dbReference>
<dbReference type="RefSeq" id="WP_068716260.1">
    <property type="nucleotide sequence ID" value="NZ_AP014636.1"/>
</dbReference>
<dbReference type="InterPro" id="IPR036390">
    <property type="entry name" value="WH_DNA-bd_sf"/>
</dbReference>
<evidence type="ECO:0000256" key="1">
    <source>
        <dbReference type="ARBA" id="ARBA00023015"/>
    </source>
</evidence>
<reference evidence="6" key="1">
    <citation type="submission" date="2023-07" db="EMBL/GenBank/DDBJ databases">
        <title>Molecular identification of indigenous halophilic bacteria isolated from red sea cost, biodegradation of synthetic dyes and assessment of degraded metabolite toxicity.</title>
        <authorList>
            <person name="Chaieb K."/>
            <person name="Altayb H.N."/>
        </authorList>
    </citation>
    <scope>NUCLEOTIDE SEQUENCE [LARGE SCALE GENOMIC DNA]</scope>
    <source>
        <strain evidence="6">K20</strain>
    </source>
</reference>
<keyword evidence="2" id="KW-0238">DNA-binding</keyword>
<dbReference type="InterPro" id="IPR000835">
    <property type="entry name" value="HTH_MarR-typ"/>
</dbReference>
<evidence type="ECO:0000256" key="3">
    <source>
        <dbReference type="ARBA" id="ARBA00023163"/>
    </source>
</evidence>
<evidence type="ECO:0000259" key="4">
    <source>
        <dbReference type="PROSITE" id="PS50995"/>
    </source>
</evidence>
<evidence type="ECO:0000313" key="5">
    <source>
        <dbReference type="EMBL" id="MCA2018692.1"/>
    </source>
</evidence>
<dbReference type="PANTHER" id="PTHR33164">
    <property type="entry name" value="TRANSCRIPTIONAL REGULATOR, MARR FAMILY"/>
    <property type="match status" value="1"/>
</dbReference>
<keyword evidence="3" id="KW-0804">Transcription</keyword>
<evidence type="ECO:0000256" key="2">
    <source>
        <dbReference type="ARBA" id="ARBA00023125"/>
    </source>
</evidence>
<name>A0ABS7YSM4_9VIBR</name>
<dbReference type="Proteomes" id="UP001199044">
    <property type="component" value="Unassembled WGS sequence"/>
</dbReference>
<dbReference type="PANTHER" id="PTHR33164:SF100">
    <property type="entry name" value="OSPR"/>
    <property type="match status" value="1"/>
</dbReference>
<dbReference type="Pfam" id="PF22381">
    <property type="entry name" value="Staph_reg_Sar_Rot"/>
    <property type="match status" value="1"/>
</dbReference>
<keyword evidence="1" id="KW-0805">Transcription regulation</keyword>
<dbReference type="EMBL" id="JAIWIU010000192">
    <property type="protein sequence ID" value="MCA2018692.1"/>
    <property type="molecule type" value="Genomic_DNA"/>
</dbReference>
<keyword evidence="6" id="KW-1185">Reference proteome</keyword>
<dbReference type="Gene3D" id="1.10.10.10">
    <property type="entry name" value="Winged helix-like DNA-binding domain superfamily/Winged helix DNA-binding domain"/>
    <property type="match status" value="1"/>
</dbReference>
<accession>A0ABS7YSM4</accession>
<dbReference type="PROSITE" id="PS50995">
    <property type="entry name" value="HTH_MARR_2"/>
    <property type="match status" value="1"/>
</dbReference>
<dbReference type="SMART" id="SM00347">
    <property type="entry name" value="HTH_MARR"/>
    <property type="match status" value="1"/>
</dbReference>
<dbReference type="InterPro" id="IPR039422">
    <property type="entry name" value="MarR/SlyA-like"/>
</dbReference>
<protein>
    <submittedName>
        <fullName evidence="5">MarR family transcriptional regulator</fullName>
    </submittedName>
</protein>
<organism evidence="5 6">
    <name type="scientific">Vibrio tritonius</name>
    <dbReference type="NCBI Taxonomy" id="1435069"/>
    <lineage>
        <taxon>Bacteria</taxon>
        <taxon>Pseudomonadati</taxon>
        <taxon>Pseudomonadota</taxon>
        <taxon>Gammaproteobacteria</taxon>
        <taxon>Vibrionales</taxon>
        <taxon>Vibrionaceae</taxon>
        <taxon>Vibrio</taxon>
    </lineage>
</organism>
<gene>
    <name evidence="5" type="ORF">LDJ79_21430</name>
</gene>
<dbReference type="InterPro" id="IPR036388">
    <property type="entry name" value="WH-like_DNA-bd_sf"/>
</dbReference>